<reference evidence="2" key="1">
    <citation type="submission" date="2018-05" db="EMBL/GenBank/DDBJ databases">
        <authorList>
            <person name="Lanie J.A."/>
            <person name="Ng W.-L."/>
            <person name="Kazmierczak K.M."/>
            <person name="Andrzejewski T.M."/>
            <person name="Davidsen T.M."/>
            <person name="Wayne K.J."/>
            <person name="Tettelin H."/>
            <person name="Glass J.I."/>
            <person name="Rusch D."/>
            <person name="Podicherti R."/>
            <person name="Tsui H.-C.T."/>
            <person name="Winkler M.E."/>
        </authorList>
    </citation>
    <scope>NUCLEOTIDE SEQUENCE</scope>
</reference>
<sequence>MSCALAVAHTASQQLDGSWADVDYEDRGRSNWVPAKHLSRTVLLMRGARHRDTNENDAANLLASAKRAQSCWLKRRPESDNWWHNTIGGPLAICQILILFSDDLNDGDRAATLNILAGVEIGMTGQNRAWVSSINFVRGVLVEDAELVQVAYKEIVGEVRLSDGLEGIQPGWSFHQHGPQL</sequence>
<accession>A0A382WZS3</accession>
<name>A0A382WZS3_9ZZZZ</name>
<dbReference type="InterPro" id="IPR012970">
    <property type="entry name" value="Lyase_8_alpha_N"/>
</dbReference>
<feature type="non-terminal residue" evidence="2">
    <location>
        <position position="181"/>
    </location>
</feature>
<feature type="domain" description="Polysaccharide lyase 8 N-terminal alpha-helical" evidence="1">
    <location>
        <begin position="14"/>
        <end position="180"/>
    </location>
</feature>
<organism evidence="2">
    <name type="scientific">marine metagenome</name>
    <dbReference type="NCBI Taxonomy" id="408172"/>
    <lineage>
        <taxon>unclassified sequences</taxon>
        <taxon>metagenomes</taxon>
        <taxon>ecological metagenomes</taxon>
    </lineage>
</organism>
<evidence type="ECO:0000259" key="1">
    <source>
        <dbReference type="Pfam" id="PF08124"/>
    </source>
</evidence>
<proteinExistence type="predicted"/>
<dbReference type="Pfam" id="PF08124">
    <property type="entry name" value="Lyase_8_N"/>
    <property type="match status" value="1"/>
</dbReference>
<dbReference type="AlphaFoldDB" id="A0A382WZS3"/>
<dbReference type="EMBL" id="UINC01163826">
    <property type="protein sequence ID" value="SVD64342.1"/>
    <property type="molecule type" value="Genomic_DNA"/>
</dbReference>
<dbReference type="InterPro" id="IPR008929">
    <property type="entry name" value="Chondroitin_lyas"/>
</dbReference>
<gene>
    <name evidence="2" type="ORF">METZ01_LOCUS417196</name>
</gene>
<dbReference type="Gene3D" id="1.50.10.100">
    <property type="entry name" value="Chondroitin AC/alginate lyase"/>
    <property type="match status" value="1"/>
</dbReference>
<protein>
    <recommendedName>
        <fullName evidence="1">Polysaccharide lyase 8 N-terminal alpha-helical domain-containing protein</fullName>
    </recommendedName>
</protein>
<evidence type="ECO:0000313" key="2">
    <source>
        <dbReference type="EMBL" id="SVD64342.1"/>
    </source>
</evidence>
<dbReference type="SUPFAM" id="SSF48230">
    <property type="entry name" value="Chondroitin AC/alginate lyase"/>
    <property type="match status" value="1"/>
</dbReference>